<name>A0A7S8CDK7_9BACI</name>
<dbReference type="InterPro" id="IPR000160">
    <property type="entry name" value="GGDEF_dom"/>
</dbReference>
<sequence length="360" mass="40619">MYVDLFINICIIVALAFTYLQLRWRKLLSIFTSDTLKMIDGLAGATLGIILMNFSIAVTQQTIIDLRFIPVMLLMIFVGLNQAMISTILIVIYRFYLGANASAVGAAILLLVVLIGYYIIIKLMKDKKLINKVLVMLLHTNITFTVVISVLVKDLSILKELLPTYWVLSLLGGVASVFYVDYLIRSQELMLKYKNESTVDFLTGLNNVRAFDLQLNNLMYTAEEKKEDLSILMIDIDYFKKVNDTYGHKAGDLVLAQLGEILRKTTRSVDTVSRNGGEEFSVLLPDCHVERAEEIAERIRETVEAASFTISDHKKLSITISVGVSSYPQIVENGDDLVRYADQALYKAKRLGRNRVCIDF</sequence>
<dbReference type="PROSITE" id="PS50887">
    <property type="entry name" value="GGDEF"/>
    <property type="match status" value="1"/>
</dbReference>
<accession>A0A7S8CDK7</accession>
<keyword evidence="3 6" id="KW-0812">Transmembrane</keyword>
<dbReference type="SMART" id="SM00267">
    <property type="entry name" value="GGDEF"/>
    <property type="match status" value="1"/>
</dbReference>
<evidence type="ECO:0000256" key="5">
    <source>
        <dbReference type="ARBA" id="ARBA00023136"/>
    </source>
</evidence>
<evidence type="ECO:0000259" key="7">
    <source>
        <dbReference type="PROSITE" id="PS50887"/>
    </source>
</evidence>
<organism evidence="8 9">
    <name type="scientific">Mangrovibacillus cuniculi</name>
    <dbReference type="NCBI Taxonomy" id="2593652"/>
    <lineage>
        <taxon>Bacteria</taxon>
        <taxon>Bacillati</taxon>
        <taxon>Bacillota</taxon>
        <taxon>Bacilli</taxon>
        <taxon>Bacillales</taxon>
        <taxon>Bacillaceae</taxon>
        <taxon>Mangrovibacillus</taxon>
    </lineage>
</organism>
<dbReference type="GO" id="GO:0043709">
    <property type="term" value="P:cell adhesion involved in single-species biofilm formation"/>
    <property type="evidence" value="ECO:0007669"/>
    <property type="project" value="TreeGrafter"/>
</dbReference>
<dbReference type="PANTHER" id="PTHR45138">
    <property type="entry name" value="REGULATORY COMPONENTS OF SENSORY TRANSDUCTION SYSTEM"/>
    <property type="match status" value="1"/>
</dbReference>
<dbReference type="GO" id="GO:1902201">
    <property type="term" value="P:negative regulation of bacterial-type flagellum-dependent cell motility"/>
    <property type="evidence" value="ECO:0007669"/>
    <property type="project" value="TreeGrafter"/>
</dbReference>
<dbReference type="FunFam" id="3.30.70.270:FF:000001">
    <property type="entry name" value="Diguanylate cyclase domain protein"/>
    <property type="match status" value="1"/>
</dbReference>
<keyword evidence="2" id="KW-1003">Cell membrane</keyword>
<dbReference type="Pfam" id="PF07694">
    <property type="entry name" value="5TM-5TMR_LYT"/>
    <property type="match status" value="1"/>
</dbReference>
<dbReference type="Proteomes" id="UP000593626">
    <property type="component" value="Chromosome"/>
</dbReference>
<feature type="domain" description="GGDEF" evidence="7">
    <location>
        <begin position="227"/>
        <end position="360"/>
    </location>
</feature>
<dbReference type="EMBL" id="CP049742">
    <property type="protein sequence ID" value="QPC47833.1"/>
    <property type="molecule type" value="Genomic_DNA"/>
</dbReference>
<dbReference type="GO" id="GO:0071555">
    <property type="term" value="P:cell wall organization"/>
    <property type="evidence" value="ECO:0007669"/>
    <property type="project" value="InterPro"/>
</dbReference>
<dbReference type="SUPFAM" id="SSF55073">
    <property type="entry name" value="Nucleotide cyclase"/>
    <property type="match status" value="1"/>
</dbReference>
<dbReference type="PANTHER" id="PTHR45138:SF9">
    <property type="entry name" value="DIGUANYLATE CYCLASE DGCM-RELATED"/>
    <property type="match status" value="1"/>
</dbReference>
<dbReference type="InterPro" id="IPR011620">
    <property type="entry name" value="Sig_transdc_His_kinase_LytS_TM"/>
</dbReference>
<gene>
    <name evidence="8" type="ORF">G8O30_13130</name>
</gene>
<comment type="subcellular location">
    <subcellularLocation>
        <location evidence="1">Cell membrane</location>
        <topology evidence="1">Multi-pass membrane protein</topology>
    </subcellularLocation>
</comment>
<feature type="transmembrane region" description="Helical" evidence="6">
    <location>
        <begin position="71"/>
        <end position="96"/>
    </location>
</feature>
<feature type="transmembrane region" description="Helical" evidence="6">
    <location>
        <begin position="5"/>
        <end position="22"/>
    </location>
</feature>
<evidence type="ECO:0000313" key="9">
    <source>
        <dbReference type="Proteomes" id="UP000593626"/>
    </source>
</evidence>
<dbReference type="GO" id="GO:0052621">
    <property type="term" value="F:diguanylate cyclase activity"/>
    <property type="evidence" value="ECO:0007669"/>
    <property type="project" value="TreeGrafter"/>
</dbReference>
<dbReference type="Gene3D" id="3.30.70.270">
    <property type="match status" value="1"/>
</dbReference>
<evidence type="ECO:0000256" key="4">
    <source>
        <dbReference type="ARBA" id="ARBA00022989"/>
    </source>
</evidence>
<dbReference type="InterPro" id="IPR043128">
    <property type="entry name" value="Rev_trsase/Diguanyl_cyclase"/>
</dbReference>
<dbReference type="AlphaFoldDB" id="A0A7S8CDK7"/>
<evidence type="ECO:0000256" key="3">
    <source>
        <dbReference type="ARBA" id="ARBA00022692"/>
    </source>
</evidence>
<dbReference type="InterPro" id="IPR029787">
    <property type="entry name" value="Nucleotide_cyclase"/>
</dbReference>
<dbReference type="GO" id="GO:0000155">
    <property type="term" value="F:phosphorelay sensor kinase activity"/>
    <property type="evidence" value="ECO:0007669"/>
    <property type="project" value="InterPro"/>
</dbReference>
<dbReference type="CDD" id="cd01949">
    <property type="entry name" value="GGDEF"/>
    <property type="match status" value="1"/>
</dbReference>
<keyword evidence="4 6" id="KW-1133">Transmembrane helix</keyword>
<evidence type="ECO:0000256" key="6">
    <source>
        <dbReference type="SAM" id="Phobius"/>
    </source>
</evidence>
<dbReference type="NCBIfam" id="TIGR00254">
    <property type="entry name" value="GGDEF"/>
    <property type="match status" value="1"/>
</dbReference>
<dbReference type="GO" id="GO:0005886">
    <property type="term" value="C:plasma membrane"/>
    <property type="evidence" value="ECO:0007669"/>
    <property type="project" value="UniProtKB-SubCell"/>
</dbReference>
<dbReference type="RefSeq" id="WP_239672511.1">
    <property type="nucleotide sequence ID" value="NZ_CP049742.1"/>
</dbReference>
<proteinExistence type="predicted"/>
<feature type="transmembrane region" description="Helical" evidence="6">
    <location>
        <begin position="42"/>
        <end position="59"/>
    </location>
</feature>
<feature type="transmembrane region" description="Helical" evidence="6">
    <location>
        <begin position="164"/>
        <end position="184"/>
    </location>
</feature>
<feature type="transmembrane region" description="Helical" evidence="6">
    <location>
        <begin position="133"/>
        <end position="152"/>
    </location>
</feature>
<reference evidence="8 9" key="1">
    <citation type="submission" date="2019-07" db="EMBL/GenBank/DDBJ databases">
        <title>Genome sequence of 2 isolates from Red Sea Mangroves.</title>
        <authorList>
            <person name="Sefrji F."/>
            <person name="Michoud G."/>
            <person name="Merlino G."/>
            <person name="Daffonchio D."/>
        </authorList>
    </citation>
    <scope>NUCLEOTIDE SEQUENCE [LARGE SCALE GENOMIC DNA]</scope>
    <source>
        <strain evidence="8 9">R1DC41</strain>
    </source>
</reference>
<keyword evidence="5 6" id="KW-0472">Membrane</keyword>
<protein>
    <submittedName>
        <fullName evidence="8">Diguanylate cyclase</fullName>
    </submittedName>
</protein>
<evidence type="ECO:0000256" key="1">
    <source>
        <dbReference type="ARBA" id="ARBA00004651"/>
    </source>
</evidence>
<keyword evidence="9" id="KW-1185">Reference proteome</keyword>
<dbReference type="Pfam" id="PF00990">
    <property type="entry name" value="GGDEF"/>
    <property type="match status" value="1"/>
</dbReference>
<feature type="transmembrane region" description="Helical" evidence="6">
    <location>
        <begin position="102"/>
        <end position="121"/>
    </location>
</feature>
<evidence type="ECO:0000313" key="8">
    <source>
        <dbReference type="EMBL" id="QPC47833.1"/>
    </source>
</evidence>
<evidence type="ECO:0000256" key="2">
    <source>
        <dbReference type="ARBA" id="ARBA00022475"/>
    </source>
</evidence>
<dbReference type="KEGG" id="mcui:G8O30_13130"/>
<dbReference type="InterPro" id="IPR050469">
    <property type="entry name" value="Diguanylate_Cyclase"/>
</dbReference>